<organism evidence="2">
    <name type="scientific">bioreactor metagenome</name>
    <dbReference type="NCBI Taxonomy" id="1076179"/>
    <lineage>
        <taxon>unclassified sequences</taxon>
        <taxon>metagenomes</taxon>
        <taxon>ecological metagenomes</taxon>
    </lineage>
</organism>
<proteinExistence type="predicted"/>
<keyword evidence="1" id="KW-0812">Transmembrane</keyword>
<keyword evidence="1" id="KW-1133">Transmembrane helix</keyword>
<evidence type="ECO:0000313" key="2">
    <source>
        <dbReference type="EMBL" id="MPN22744.1"/>
    </source>
</evidence>
<protein>
    <submittedName>
        <fullName evidence="2">Uncharacterized protein</fullName>
    </submittedName>
</protein>
<sequence length="173" mass="20109">MLLFLVLMLISLILEWNPFLLVIFLFIGILVKDLKPQFSYVAEYYGNTKCNNCGKEFICLETEKPDIKEISTPEDFRILATRYWKCRSCGYINVRKNYEFTTKKGKPMKLSSLAKIACKKCGKTAVYIESKKPDETVSKSASFIDTTKRSYYRCKFCGFEDIETIELSEYIPD</sequence>
<gene>
    <name evidence="2" type="ORF">SDC9_170127</name>
</gene>
<name>A0A645GFL1_9ZZZZ</name>
<comment type="caution">
    <text evidence="2">The sequence shown here is derived from an EMBL/GenBank/DDBJ whole genome shotgun (WGS) entry which is preliminary data.</text>
</comment>
<reference evidence="2" key="1">
    <citation type="submission" date="2019-08" db="EMBL/GenBank/DDBJ databases">
        <authorList>
            <person name="Kucharzyk K."/>
            <person name="Murdoch R.W."/>
            <person name="Higgins S."/>
            <person name="Loffler F."/>
        </authorList>
    </citation>
    <scope>NUCLEOTIDE SEQUENCE</scope>
</reference>
<feature type="transmembrane region" description="Helical" evidence="1">
    <location>
        <begin position="6"/>
        <end position="31"/>
    </location>
</feature>
<evidence type="ECO:0000256" key="1">
    <source>
        <dbReference type="SAM" id="Phobius"/>
    </source>
</evidence>
<keyword evidence="1" id="KW-0472">Membrane</keyword>
<dbReference type="EMBL" id="VSSQ01071048">
    <property type="protein sequence ID" value="MPN22744.1"/>
    <property type="molecule type" value="Genomic_DNA"/>
</dbReference>
<accession>A0A645GFL1</accession>
<dbReference type="AlphaFoldDB" id="A0A645GFL1"/>